<dbReference type="EMBL" id="VSKN01000001">
    <property type="protein sequence ID" value="TYC18034.1"/>
    <property type="molecule type" value="Genomic_DNA"/>
</dbReference>
<dbReference type="InterPro" id="IPR010093">
    <property type="entry name" value="SinI_DNA-bd"/>
</dbReference>
<accession>A0ABY3MEK2</accession>
<protein>
    <submittedName>
        <fullName evidence="2">Helix-turn-helix domain-containing protein</fullName>
    </submittedName>
</protein>
<reference evidence="2 3" key="1">
    <citation type="submission" date="2019-08" db="EMBL/GenBank/DDBJ databases">
        <title>Genomes of Antarctic Bizionia species.</title>
        <authorList>
            <person name="Bowman J.P."/>
        </authorList>
    </citation>
    <scope>NUCLEOTIDE SEQUENCE [LARGE SCALE GENOMIC DNA]</scope>
    <source>
        <strain evidence="2 3">IC164</strain>
    </source>
</reference>
<dbReference type="Gene3D" id="1.10.10.60">
    <property type="entry name" value="Homeodomain-like"/>
    <property type="match status" value="1"/>
</dbReference>
<keyword evidence="3" id="KW-1185">Reference proteome</keyword>
<comment type="caution">
    <text evidence="2">The sequence shown here is derived from an EMBL/GenBank/DDBJ whole genome shotgun (WGS) entry which is preliminary data.</text>
</comment>
<sequence length="186" mass="21480">MSSNISIEKVCQHCNFVFVAKTTKTKYCSLKCSSKAYKIRVREAKVGIAKKETEKKIEAQNGSVISLDSKVFLKVSEAAKLLSCSTRTIYRLIQEGTLCANNLGERITRIKRSELDKVLLKEENERVLPVVFNKNDYYTVSELLEKYKYSKSSIYQILKRNKVEKIQKHKHVFILKEEADNLLNHI</sequence>
<evidence type="ECO:0000313" key="3">
    <source>
        <dbReference type="Proteomes" id="UP000323621"/>
    </source>
</evidence>
<organism evidence="2 3">
    <name type="scientific">Bizionia gelidisalsuginis</name>
    <dbReference type="NCBI Taxonomy" id="291188"/>
    <lineage>
        <taxon>Bacteria</taxon>
        <taxon>Pseudomonadati</taxon>
        <taxon>Bacteroidota</taxon>
        <taxon>Flavobacteriia</taxon>
        <taxon>Flavobacteriales</taxon>
        <taxon>Flavobacteriaceae</taxon>
        <taxon>Bizionia</taxon>
    </lineage>
</organism>
<feature type="domain" description="Helix-turn-helix" evidence="1">
    <location>
        <begin position="72"/>
        <end position="119"/>
    </location>
</feature>
<dbReference type="InterPro" id="IPR041657">
    <property type="entry name" value="HTH_17"/>
</dbReference>
<gene>
    <name evidence="2" type="ORF">ES677_01255</name>
</gene>
<name>A0ABY3MEK2_9FLAO</name>
<dbReference type="Pfam" id="PF12728">
    <property type="entry name" value="HTH_17"/>
    <property type="match status" value="1"/>
</dbReference>
<evidence type="ECO:0000313" key="2">
    <source>
        <dbReference type="EMBL" id="TYC18034.1"/>
    </source>
</evidence>
<dbReference type="Proteomes" id="UP000323621">
    <property type="component" value="Unassembled WGS sequence"/>
</dbReference>
<proteinExistence type="predicted"/>
<dbReference type="RefSeq" id="WP_148380186.1">
    <property type="nucleotide sequence ID" value="NZ_VSKN01000001.1"/>
</dbReference>
<evidence type="ECO:0000259" key="1">
    <source>
        <dbReference type="Pfam" id="PF12728"/>
    </source>
</evidence>
<dbReference type="NCBIfam" id="TIGR01764">
    <property type="entry name" value="excise"/>
    <property type="match status" value="1"/>
</dbReference>